<organism evidence="2">
    <name type="scientific">Sesamum latifolium</name>
    <dbReference type="NCBI Taxonomy" id="2727402"/>
    <lineage>
        <taxon>Eukaryota</taxon>
        <taxon>Viridiplantae</taxon>
        <taxon>Streptophyta</taxon>
        <taxon>Embryophyta</taxon>
        <taxon>Tracheophyta</taxon>
        <taxon>Spermatophyta</taxon>
        <taxon>Magnoliopsida</taxon>
        <taxon>eudicotyledons</taxon>
        <taxon>Gunneridae</taxon>
        <taxon>Pentapetalae</taxon>
        <taxon>asterids</taxon>
        <taxon>lamiids</taxon>
        <taxon>Lamiales</taxon>
        <taxon>Pedaliaceae</taxon>
        <taxon>Sesamum</taxon>
    </lineage>
</organism>
<dbReference type="InterPro" id="IPR044730">
    <property type="entry name" value="RNase_H-like_dom_plant"/>
</dbReference>
<dbReference type="CDD" id="cd06222">
    <property type="entry name" value="RNase_H_like"/>
    <property type="match status" value="1"/>
</dbReference>
<dbReference type="SUPFAM" id="SSF53098">
    <property type="entry name" value="Ribonuclease H-like"/>
    <property type="match status" value="1"/>
</dbReference>
<evidence type="ECO:0000259" key="1">
    <source>
        <dbReference type="Pfam" id="PF13456"/>
    </source>
</evidence>
<proteinExistence type="predicted"/>
<dbReference type="InterPro" id="IPR012337">
    <property type="entry name" value="RNaseH-like_sf"/>
</dbReference>
<dbReference type="Gene3D" id="3.30.420.10">
    <property type="entry name" value="Ribonuclease H-like superfamily/Ribonuclease H"/>
    <property type="match status" value="1"/>
</dbReference>
<dbReference type="GO" id="GO:0003676">
    <property type="term" value="F:nucleic acid binding"/>
    <property type="evidence" value="ECO:0007669"/>
    <property type="project" value="InterPro"/>
</dbReference>
<dbReference type="InterPro" id="IPR036397">
    <property type="entry name" value="RNaseH_sf"/>
</dbReference>
<dbReference type="PANTHER" id="PTHR47074:SF48">
    <property type="entry name" value="POLYNUCLEOTIDYL TRANSFERASE, RIBONUCLEASE H-LIKE SUPERFAMILY PROTEIN"/>
    <property type="match status" value="1"/>
</dbReference>
<evidence type="ECO:0000313" key="2">
    <source>
        <dbReference type="EMBL" id="KAL0439335.1"/>
    </source>
</evidence>
<sequence length="125" mass="13750">MVRSPINVVKINFDGALFVNKGESGIGIVARDSAGSCLAWLSHCLPKCLSLELVKAMAAREALSMAQRLHWRRIILEGDCLPLIQKLQSWREDHSATGPITSDIFQLLLFSILLPALLLDVLATQ</sequence>
<feature type="domain" description="RNase H type-1" evidence="1">
    <location>
        <begin position="12"/>
        <end position="108"/>
    </location>
</feature>
<dbReference type="PANTHER" id="PTHR47074">
    <property type="entry name" value="BNAC02G40300D PROTEIN"/>
    <property type="match status" value="1"/>
</dbReference>
<dbReference type="GO" id="GO:0004523">
    <property type="term" value="F:RNA-DNA hybrid ribonuclease activity"/>
    <property type="evidence" value="ECO:0007669"/>
    <property type="project" value="InterPro"/>
</dbReference>
<dbReference type="Pfam" id="PF13456">
    <property type="entry name" value="RVT_3"/>
    <property type="match status" value="1"/>
</dbReference>
<accession>A0AAW2WGN3</accession>
<gene>
    <name evidence="2" type="ORF">Slati_2416500</name>
</gene>
<dbReference type="AlphaFoldDB" id="A0AAW2WGN3"/>
<dbReference type="InterPro" id="IPR052929">
    <property type="entry name" value="RNase_H-like_EbsB-rel"/>
</dbReference>
<reference evidence="2" key="2">
    <citation type="journal article" date="2024" name="Plant">
        <title>Genomic evolution and insights into agronomic trait innovations of Sesamum species.</title>
        <authorList>
            <person name="Miao H."/>
            <person name="Wang L."/>
            <person name="Qu L."/>
            <person name="Liu H."/>
            <person name="Sun Y."/>
            <person name="Le M."/>
            <person name="Wang Q."/>
            <person name="Wei S."/>
            <person name="Zheng Y."/>
            <person name="Lin W."/>
            <person name="Duan Y."/>
            <person name="Cao H."/>
            <person name="Xiong S."/>
            <person name="Wang X."/>
            <person name="Wei L."/>
            <person name="Li C."/>
            <person name="Ma Q."/>
            <person name="Ju M."/>
            <person name="Zhao R."/>
            <person name="Li G."/>
            <person name="Mu C."/>
            <person name="Tian Q."/>
            <person name="Mei H."/>
            <person name="Zhang T."/>
            <person name="Gao T."/>
            <person name="Zhang H."/>
        </authorList>
    </citation>
    <scope>NUCLEOTIDE SEQUENCE</scope>
    <source>
        <strain evidence="2">KEN1</strain>
    </source>
</reference>
<protein>
    <recommendedName>
        <fullName evidence="1">RNase H type-1 domain-containing protein</fullName>
    </recommendedName>
</protein>
<dbReference type="EMBL" id="JACGWN010000008">
    <property type="protein sequence ID" value="KAL0439335.1"/>
    <property type="molecule type" value="Genomic_DNA"/>
</dbReference>
<name>A0AAW2WGN3_9LAMI</name>
<comment type="caution">
    <text evidence="2">The sequence shown here is derived from an EMBL/GenBank/DDBJ whole genome shotgun (WGS) entry which is preliminary data.</text>
</comment>
<reference evidence="2" key="1">
    <citation type="submission" date="2020-06" db="EMBL/GenBank/DDBJ databases">
        <authorList>
            <person name="Li T."/>
            <person name="Hu X."/>
            <person name="Zhang T."/>
            <person name="Song X."/>
            <person name="Zhang H."/>
            <person name="Dai N."/>
            <person name="Sheng W."/>
            <person name="Hou X."/>
            <person name="Wei L."/>
        </authorList>
    </citation>
    <scope>NUCLEOTIDE SEQUENCE</scope>
    <source>
        <strain evidence="2">KEN1</strain>
        <tissue evidence="2">Leaf</tissue>
    </source>
</reference>
<dbReference type="InterPro" id="IPR002156">
    <property type="entry name" value="RNaseH_domain"/>
</dbReference>